<reference evidence="1 2" key="1">
    <citation type="submission" date="2024-09" db="EMBL/GenBank/DDBJ databases">
        <title>Chromosome-scale assembly of Riccia fluitans.</title>
        <authorList>
            <person name="Paukszto L."/>
            <person name="Sawicki J."/>
            <person name="Karawczyk K."/>
            <person name="Piernik-Szablinska J."/>
            <person name="Szczecinska M."/>
            <person name="Mazdziarz M."/>
        </authorList>
    </citation>
    <scope>NUCLEOTIDE SEQUENCE [LARGE SCALE GENOMIC DNA]</scope>
    <source>
        <strain evidence="1">Rf_01</strain>
        <tissue evidence="1">Aerial parts of the thallus</tissue>
    </source>
</reference>
<evidence type="ECO:0000313" key="2">
    <source>
        <dbReference type="Proteomes" id="UP001605036"/>
    </source>
</evidence>
<dbReference type="PANTHER" id="PTHR35114">
    <property type="entry name" value="CYTOCHROME OXIDASE COMPLEX ASSEMBLY PROTEIN"/>
    <property type="match status" value="1"/>
</dbReference>
<dbReference type="PANTHER" id="PTHR35114:SF1">
    <property type="entry name" value="CYTOCHROME OXIDASE COMPLEX ASSEMBLY PROTEIN"/>
    <property type="match status" value="1"/>
</dbReference>
<organism evidence="1 2">
    <name type="scientific">Riccia fluitans</name>
    <dbReference type="NCBI Taxonomy" id="41844"/>
    <lineage>
        <taxon>Eukaryota</taxon>
        <taxon>Viridiplantae</taxon>
        <taxon>Streptophyta</taxon>
        <taxon>Embryophyta</taxon>
        <taxon>Marchantiophyta</taxon>
        <taxon>Marchantiopsida</taxon>
        <taxon>Marchantiidae</taxon>
        <taxon>Marchantiales</taxon>
        <taxon>Ricciaceae</taxon>
        <taxon>Riccia</taxon>
    </lineage>
</organism>
<dbReference type="Pfam" id="PF08695">
    <property type="entry name" value="Coa1"/>
    <property type="match status" value="1"/>
</dbReference>
<accession>A0ABD1Y2L8</accession>
<protein>
    <submittedName>
        <fullName evidence="1">Uncharacterized protein</fullName>
    </submittedName>
</protein>
<dbReference type="PROSITE" id="PS51257">
    <property type="entry name" value="PROKAR_LIPOPROTEIN"/>
    <property type="match status" value="1"/>
</dbReference>
<name>A0ABD1Y2L8_9MARC</name>
<keyword evidence="2" id="KW-1185">Reference proteome</keyword>
<dbReference type="EMBL" id="JBHFFA010000006">
    <property type="protein sequence ID" value="KAL2619892.1"/>
    <property type="molecule type" value="Genomic_DNA"/>
</dbReference>
<dbReference type="AlphaFoldDB" id="A0ABD1Y2L8"/>
<proteinExistence type="predicted"/>
<dbReference type="Proteomes" id="UP001605036">
    <property type="component" value="Unassembled WGS sequence"/>
</dbReference>
<sequence length="353" mass="38715">MQRAAASSFRSCGVRHGIEGIWQLVGGSGCFAAQRYASGVSETSPESAYTKNASNSRILQRVGAVALCGTMGWAAASAAEDVYIYDQCSSKALQKATKDPRLKKAIGDEIKLGQWHWYQASLAVAHEGTSASCSFPVYGTEGVANIRLKAVRLQDQLLYRKCRVRWGKYNDQNVEAGVVFTSRLEVEDQPFLKRKLFPFQTTVRENVYFAEPGRTTFTDVGSTKLVYMGCDYHNLHIWDVGVGEVEGDYADEDGEQARWADDEQAFASVCYGASSFYADSQLNVQVLAIVLLYDSQGQMEEVGALGDMTEEGRCVSSLDTLPGNSIGSTSSGQRQSLQLQYDFDSELPAQPIK</sequence>
<evidence type="ECO:0000313" key="1">
    <source>
        <dbReference type="EMBL" id="KAL2619892.1"/>
    </source>
</evidence>
<comment type="caution">
    <text evidence="1">The sequence shown here is derived from an EMBL/GenBank/DDBJ whole genome shotgun (WGS) entry which is preliminary data.</text>
</comment>
<gene>
    <name evidence="1" type="ORF">R1flu_000097</name>
</gene>
<dbReference type="InterPro" id="IPR014807">
    <property type="entry name" value="Coa1"/>
</dbReference>